<dbReference type="GO" id="GO:0006412">
    <property type="term" value="P:translation"/>
    <property type="evidence" value="ECO:0007669"/>
    <property type="project" value="TreeGrafter"/>
</dbReference>
<dbReference type="InterPro" id="IPR003728">
    <property type="entry name" value="Ribosome_maturation_RimP"/>
</dbReference>
<dbReference type="InterPro" id="IPR028989">
    <property type="entry name" value="RimP_N"/>
</dbReference>
<comment type="similarity">
    <text evidence="3">Belongs to the RimP family.</text>
</comment>
<dbReference type="HAMAP" id="MF_01077">
    <property type="entry name" value="RimP"/>
    <property type="match status" value="1"/>
</dbReference>
<evidence type="ECO:0000256" key="2">
    <source>
        <dbReference type="ARBA" id="ARBA00022517"/>
    </source>
</evidence>
<accession>G8R2C6</accession>
<gene>
    <name evidence="3" type="primary">rimP</name>
    <name evidence="6" type="ordered locus">Oweho_1937</name>
</gene>
<dbReference type="OrthoDB" id="9789702at2"/>
<feature type="domain" description="Ribosome maturation factor RimP N-terminal" evidence="4">
    <location>
        <begin position="15"/>
        <end position="75"/>
    </location>
</feature>
<evidence type="ECO:0000313" key="6">
    <source>
        <dbReference type="EMBL" id="AEV32916.1"/>
    </source>
</evidence>
<evidence type="ECO:0000256" key="3">
    <source>
        <dbReference type="HAMAP-Rule" id="MF_01077"/>
    </source>
</evidence>
<dbReference type="eggNOG" id="COG0779">
    <property type="taxonomic scope" value="Bacteria"/>
</dbReference>
<dbReference type="KEGG" id="oho:Oweho_1937"/>
<dbReference type="AlphaFoldDB" id="G8R2C6"/>
<dbReference type="PANTHER" id="PTHR33867">
    <property type="entry name" value="RIBOSOME MATURATION FACTOR RIMP"/>
    <property type="match status" value="1"/>
</dbReference>
<dbReference type="InterPro" id="IPR035956">
    <property type="entry name" value="RimP_N_sf"/>
</dbReference>
<dbReference type="STRING" id="926562.Oweho_1937"/>
<dbReference type="NCBIfam" id="NF002531">
    <property type="entry name" value="PRK02001.1"/>
    <property type="match status" value="1"/>
</dbReference>
<evidence type="ECO:0000259" key="5">
    <source>
        <dbReference type="Pfam" id="PF17384"/>
    </source>
</evidence>
<dbReference type="RefSeq" id="WP_014202270.1">
    <property type="nucleotide sequence ID" value="NC_016599.1"/>
</dbReference>
<keyword evidence="1 3" id="KW-0963">Cytoplasm</keyword>
<dbReference type="SUPFAM" id="SSF75420">
    <property type="entry name" value="YhbC-like, N-terminal domain"/>
    <property type="match status" value="1"/>
</dbReference>
<dbReference type="Pfam" id="PF17384">
    <property type="entry name" value="DUF150_C"/>
    <property type="match status" value="1"/>
</dbReference>
<protein>
    <recommendedName>
        <fullName evidence="3">Ribosome maturation factor RimP</fullName>
    </recommendedName>
</protein>
<dbReference type="PATRIC" id="fig|926562.3.peg.1943"/>
<comment type="function">
    <text evidence="3">Required for maturation of 30S ribosomal subunits.</text>
</comment>
<dbReference type="Gene3D" id="3.30.300.70">
    <property type="entry name" value="RimP-like superfamily, N-terminal"/>
    <property type="match status" value="1"/>
</dbReference>
<dbReference type="Proteomes" id="UP000005631">
    <property type="component" value="Chromosome"/>
</dbReference>
<comment type="subcellular location">
    <subcellularLocation>
        <location evidence="3">Cytoplasm</location>
    </subcellularLocation>
</comment>
<evidence type="ECO:0000313" key="7">
    <source>
        <dbReference type="Proteomes" id="UP000005631"/>
    </source>
</evidence>
<evidence type="ECO:0000259" key="4">
    <source>
        <dbReference type="Pfam" id="PF02576"/>
    </source>
</evidence>
<feature type="domain" description="Ribosome maturation factor RimP C-terminal" evidence="5">
    <location>
        <begin position="81"/>
        <end position="154"/>
    </location>
</feature>
<organism evidence="6 7">
    <name type="scientific">Owenweeksia hongkongensis (strain DSM 17368 / CIP 108786 / JCM 12287 / NRRL B-23963 / UST20020801)</name>
    <dbReference type="NCBI Taxonomy" id="926562"/>
    <lineage>
        <taxon>Bacteria</taxon>
        <taxon>Pseudomonadati</taxon>
        <taxon>Bacteroidota</taxon>
        <taxon>Flavobacteriia</taxon>
        <taxon>Flavobacteriales</taxon>
        <taxon>Owenweeksiaceae</taxon>
        <taxon>Owenweeksia</taxon>
    </lineage>
</organism>
<dbReference type="EMBL" id="CP003156">
    <property type="protein sequence ID" value="AEV32916.1"/>
    <property type="molecule type" value="Genomic_DNA"/>
</dbReference>
<dbReference type="GO" id="GO:0005829">
    <property type="term" value="C:cytosol"/>
    <property type="evidence" value="ECO:0007669"/>
    <property type="project" value="TreeGrafter"/>
</dbReference>
<reference evidence="6 7" key="1">
    <citation type="journal article" date="2012" name="Stand. Genomic Sci.">
        <title>Genome sequence of the orange-pigmented seawater bacterium Owenweeksia hongkongensis type strain (UST20020801(T)).</title>
        <authorList>
            <person name="Riedel T."/>
            <person name="Held B."/>
            <person name="Nolan M."/>
            <person name="Lucas S."/>
            <person name="Lapidus A."/>
            <person name="Tice H."/>
            <person name="Del Rio T.G."/>
            <person name="Cheng J.F."/>
            <person name="Han C."/>
            <person name="Tapia R."/>
            <person name="Goodwin L.A."/>
            <person name="Pitluck S."/>
            <person name="Liolios K."/>
            <person name="Mavromatis K."/>
            <person name="Pagani I."/>
            <person name="Ivanova N."/>
            <person name="Mikhailova N."/>
            <person name="Pati A."/>
            <person name="Chen A."/>
            <person name="Palaniappan K."/>
            <person name="Rohde M."/>
            <person name="Tindall B.J."/>
            <person name="Detter J.C."/>
            <person name="Goker M."/>
            <person name="Woyke T."/>
            <person name="Bristow J."/>
            <person name="Eisen J.A."/>
            <person name="Markowitz V."/>
            <person name="Hugenholtz P."/>
            <person name="Klenk H.P."/>
            <person name="Kyrpides N.C."/>
        </authorList>
    </citation>
    <scope>NUCLEOTIDE SEQUENCE</scope>
    <source>
        <strain evidence="7">DSM 17368 / JCM 12287 / NRRL B-23963</strain>
    </source>
</reference>
<keyword evidence="2 3" id="KW-0690">Ribosome biogenesis</keyword>
<dbReference type="PANTHER" id="PTHR33867:SF1">
    <property type="entry name" value="RIBOSOME MATURATION FACTOR RIMP"/>
    <property type="match status" value="1"/>
</dbReference>
<name>G8R2C6_OWEHD</name>
<dbReference type="InterPro" id="IPR028998">
    <property type="entry name" value="RimP_C"/>
</dbReference>
<sequence>MIDTEKVKELTDAAIKEQGAFLVEFSIGSDSRIKVLADHPEGITLEKLTAISRGIEHNLDREEADFALEVSSPGIGHPFVVEEQYAMNVGRLVKVTLQDGTVHEGDLAAYDGDSLTLTWKERVPKEVGKGKRTVVREEKIELERIKETRLEIRF</sequence>
<dbReference type="GO" id="GO:0000028">
    <property type="term" value="P:ribosomal small subunit assembly"/>
    <property type="evidence" value="ECO:0007669"/>
    <property type="project" value="TreeGrafter"/>
</dbReference>
<proteinExistence type="inferred from homology"/>
<dbReference type="HOGENOM" id="CLU_070525_3_1_10"/>
<dbReference type="Pfam" id="PF02576">
    <property type="entry name" value="RimP_N"/>
    <property type="match status" value="1"/>
</dbReference>
<keyword evidence="7" id="KW-1185">Reference proteome</keyword>
<evidence type="ECO:0000256" key="1">
    <source>
        <dbReference type="ARBA" id="ARBA00022490"/>
    </source>
</evidence>